<reference evidence="5" key="1">
    <citation type="submission" date="2017-02" db="UniProtKB">
        <authorList>
            <consortium name="WormBaseParasite"/>
        </authorList>
    </citation>
    <scope>IDENTIFICATION</scope>
</reference>
<keyword evidence="2" id="KW-1133">Transmembrane helix</keyword>
<evidence type="ECO:0000313" key="5">
    <source>
        <dbReference type="WBParaSite" id="TCLT_0000580401-mRNA-1"/>
    </source>
</evidence>
<evidence type="ECO:0000313" key="3">
    <source>
        <dbReference type="EMBL" id="VDN03080.1"/>
    </source>
</evidence>
<protein>
    <submittedName>
        <fullName evidence="3 5">Uncharacterized protein</fullName>
    </submittedName>
</protein>
<feature type="transmembrane region" description="Helical" evidence="2">
    <location>
        <begin position="106"/>
        <end position="128"/>
    </location>
</feature>
<proteinExistence type="predicted"/>
<name>A0A0N5CZ96_THECL</name>
<feature type="region of interest" description="Disordered" evidence="1">
    <location>
        <begin position="1"/>
        <end position="25"/>
    </location>
</feature>
<keyword evidence="2" id="KW-0812">Transmembrane</keyword>
<feature type="region of interest" description="Disordered" evidence="1">
    <location>
        <begin position="47"/>
        <end position="71"/>
    </location>
</feature>
<evidence type="ECO:0000256" key="1">
    <source>
        <dbReference type="SAM" id="MobiDB-lite"/>
    </source>
</evidence>
<feature type="compositionally biased region" description="Basic and acidic residues" evidence="1">
    <location>
        <begin position="51"/>
        <end position="66"/>
    </location>
</feature>
<evidence type="ECO:0000313" key="4">
    <source>
        <dbReference type="Proteomes" id="UP000276776"/>
    </source>
</evidence>
<keyword evidence="2" id="KW-0472">Membrane</keyword>
<reference evidence="3 4" key="2">
    <citation type="submission" date="2018-11" db="EMBL/GenBank/DDBJ databases">
        <authorList>
            <consortium name="Pathogen Informatics"/>
        </authorList>
    </citation>
    <scope>NUCLEOTIDE SEQUENCE [LARGE SCALE GENOMIC DNA]</scope>
</reference>
<dbReference type="OrthoDB" id="5862459at2759"/>
<dbReference type="AlphaFoldDB" id="A0A0N5CZ96"/>
<organism evidence="5">
    <name type="scientific">Thelazia callipaeda</name>
    <name type="common">Oriental eyeworm</name>
    <name type="synonym">Parasitic nematode</name>
    <dbReference type="NCBI Taxonomy" id="103827"/>
    <lineage>
        <taxon>Eukaryota</taxon>
        <taxon>Metazoa</taxon>
        <taxon>Ecdysozoa</taxon>
        <taxon>Nematoda</taxon>
        <taxon>Chromadorea</taxon>
        <taxon>Rhabditida</taxon>
        <taxon>Spirurina</taxon>
        <taxon>Spiruromorpha</taxon>
        <taxon>Thelazioidea</taxon>
        <taxon>Thelaziidae</taxon>
        <taxon>Thelazia</taxon>
    </lineage>
</organism>
<dbReference type="WBParaSite" id="TCLT_0000580401-mRNA-1">
    <property type="protein sequence ID" value="TCLT_0000580401-mRNA-1"/>
    <property type="gene ID" value="TCLT_0000580401"/>
</dbReference>
<keyword evidence="4" id="KW-1185">Reference proteome</keyword>
<gene>
    <name evidence="3" type="ORF">TCLT_LOCUS5793</name>
</gene>
<evidence type="ECO:0000256" key="2">
    <source>
        <dbReference type="SAM" id="Phobius"/>
    </source>
</evidence>
<accession>A0A0N5CZ96</accession>
<sequence length="181" mass="19699">MSTVQTSENTLLNPGTSRSTVVQERTENASLANSTIFASQMSTRTTLGRTIHQESTKDTELTKQREGVSTNDGARIHHRVEGEAHSINNKSNVSALIVDSVSLKYMYLYIGGFYLSVVIVVLFLDGLLPRICGEQISGGGAPTTEMLHSIYDEQPRPVVHNIPPGFEGSTSSRMLPPHNNG</sequence>
<dbReference type="Proteomes" id="UP000276776">
    <property type="component" value="Unassembled WGS sequence"/>
</dbReference>
<dbReference type="EMBL" id="UYYF01004364">
    <property type="protein sequence ID" value="VDN03080.1"/>
    <property type="molecule type" value="Genomic_DNA"/>
</dbReference>